<dbReference type="KEGG" id="cbae:COR50_20110"/>
<evidence type="ECO:0000313" key="2">
    <source>
        <dbReference type="EMBL" id="ATL49292.1"/>
    </source>
</evidence>
<dbReference type="SUPFAM" id="SSF52141">
    <property type="entry name" value="Uracil-DNA glycosylase-like"/>
    <property type="match status" value="1"/>
</dbReference>
<proteinExistence type="predicted"/>
<dbReference type="Proteomes" id="UP000220133">
    <property type="component" value="Chromosome"/>
</dbReference>
<dbReference type="EMBL" id="CP023777">
    <property type="protein sequence ID" value="ATL49292.1"/>
    <property type="molecule type" value="Genomic_DNA"/>
</dbReference>
<dbReference type="AlphaFoldDB" id="A0A291QZI3"/>
<evidence type="ECO:0000313" key="3">
    <source>
        <dbReference type="Proteomes" id="UP000220133"/>
    </source>
</evidence>
<dbReference type="Gene3D" id="3.40.470.10">
    <property type="entry name" value="Uracil-DNA glycosylase-like domain"/>
    <property type="match status" value="1"/>
</dbReference>
<dbReference type="InterPro" id="IPR005122">
    <property type="entry name" value="Uracil-DNA_glycosylase-like"/>
</dbReference>
<reference evidence="2 3" key="1">
    <citation type="submission" date="2017-10" db="EMBL/GenBank/DDBJ databases">
        <title>Paenichitinophaga pekingensis gen. nov., sp. nov., isolated from activated sludge.</title>
        <authorList>
            <person name="Jin D."/>
            <person name="Kong X."/>
            <person name="Deng Y."/>
            <person name="Bai Z."/>
        </authorList>
    </citation>
    <scope>NUCLEOTIDE SEQUENCE [LARGE SCALE GENOMIC DNA]</scope>
    <source>
        <strain evidence="2 3">13</strain>
    </source>
</reference>
<dbReference type="CDD" id="cd10032">
    <property type="entry name" value="UDG-F6_HDG"/>
    <property type="match status" value="1"/>
</dbReference>
<dbReference type="OrthoDB" id="9799921at2"/>
<name>A0A291QZI3_9BACT</name>
<protein>
    <submittedName>
        <fullName evidence="2">DNA-deoxyinosine glycosylase</fullName>
    </submittedName>
</protein>
<keyword evidence="3" id="KW-1185">Reference proteome</keyword>
<dbReference type="Pfam" id="PF03167">
    <property type="entry name" value="UDG"/>
    <property type="match status" value="1"/>
</dbReference>
<dbReference type="NCBIfam" id="TIGR04274">
    <property type="entry name" value="hypoxanDNAglyco"/>
    <property type="match status" value="1"/>
</dbReference>
<dbReference type="InterPro" id="IPR036895">
    <property type="entry name" value="Uracil-DNA_glycosylase-like_sf"/>
</dbReference>
<dbReference type="InterPro" id="IPR026353">
    <property type="entry name" value="Hypoxan-DNA_Glyclase"/>
</dbReference>
<organism evidence="2 3">
    <name type="scientific">Chitinophaga caeni</name>
    <dbReference type="NCBI Taxonomy" id="2029983"/>
    <lineage>
        <taxon>Bacteria</taxon>
        <taxon>Pseudomonadati</taxon>
        <taxon>Bacteroidota</taxon>
        <taxon>Chitinophagia</taxon>
        <taxon>Chitinophagales</taxon>
        <taxon>Chitinophagaceae</taxon>
        <taxon>Chitinophaga</taxon>
    </lineage>
</organism>
<sequence>MDSQEPFLKSSFAPIIGSQTHILILGSMPGDKSIELNEYYGHPRNRFWKILAWITNNKEPGNYAEKLSLLQLLRIGLWDVVHQATREGSLDSAIKDAIPNDLDHFFDHHKSIEVLAFNGQKAEKMFDKHFQRKPGLRYVSLPSSSPANATYNFEKISMIWKEGLMI</sequence>
<dbReference type="RefSeq" id="WP_098195660.1">
    <property type="nucleotide sequence ID" value="NZ_CP023777.1"/>
</dbReference>
<feature type="domain" description="Uracil-DNA glycosylase-like" evidence="1">
    <location>
        <begin position="19"/>
        <end position="155"/>
    </location>
</feature>
<evidence type="ECO:0000259" key="1">
    <source>
        <dbReference type="Pfam" id="PF03167"/>
    </source>
</evidence>
<accession>A0A291QZI3</accession>
<gene>
    <name evidence="2" type="ORF">COR50_20110</name>
</gene>